<evidence type="ECO:0000256" key="3">
    <source>
        <dbReference type="ARBA" id="ARBA00022452"/>
    </source>
</evidence>
<evidence type="ECO:0000256" key="4">
    <source>
        <dbReference type="ARBA" id="ARBA00022692"/>
    </source>
</evidence>
<feature type="domain" description="TonB-dependent receptor plug" evidence="12">
    <location>
        <begin position="120"/>
        <end position="239"/>
    </location>
</feature>
<dbReference type="InterPro" id="IPR008969">
    <property type="entry name" value="CarboxyPept-like_regulatory"/>
</dbReference>
<dbReference type="SUPFAM" id="SSF49464">
    <property type="entry name" value="Carboxypeptidase regulatory domain-like"/>
    <property type="match status" value="1"/>
</dbReference>
<comment type="similarity">
    <text evidence="8 9">Belongs to the TonB-dependent receptor family.</text>
</comment>
<dbReference type="EMBL" id="FPJE01000025">
    <property type="protein sequence ID" value="SFW71499.1"/>
    <property type="molecule type" value="Genomic_DNA"/>
</dbReference>
<dbReference type="GO" id="GO:0009279">
    <property type="term" value="C:cell outer membrane"/>
    <property type="evidence" value="ECO:0007669"/>
    <property type="project" value="UniProtKB-SubCell"/>
</dbReference>
<dbReference type="NCBIfam" id="TIGR04057">
    <property type="entry name" value="SusC_RagA_signa"/>
    <property type="match status" value="1"/>
</dbReference>
<dbReference type="InterPro" id="IPR039426">
    <property type="entry name" value="TonB-dep_rcpt-like"/>
</dbReference>
<evidence type="ECO:0000256" key="1">
    <source>
        <dbReference type="ARBA" id="ARBA00004571"/>
    </source>
</evidence>
<dbReference type="Gene3D" id="2.40.170.20">
    <property type="entry name" value="TonB-dependent receptor, beta-barrel domain"/>
    <property type="match status" value="1"/>
</dbReference>
<dbReference type="Pfam" id="PF07715">
    <property type="entry name" value="Plug"/>
    <property type="match status" value="1"/>
</dbReference>
<dbReference type="FunFam" id="2.170.130.10:FF:000008">
    <property type="entry name" value="SusC/RagA family TonB-linked outer membrane protein"/>
    <property type="match status" value="1"/>
</dbReference>
<feature type="domain" description="TonB-dependent receptor-like beta-barrel" evidence="11">
    <location>
        <begin position="436"/>
        <end position="1000"/>
    </location>
</feature>
<dbReference type="RefSeq" id="WP_072318825.1">
    <property type="nucleotide sequence ID" value="NZ_FPJE01000025.1"/>
</dbReference>
<evidence type="ECO:0000256" key="9">
    <source>
        <dbReference type="RuleBase" id="RU003357"/>
    </source>
</evidence>
<evidence type="ECO:0000259" key="11">
    <source>
        <dbReference type="Pfam" id="PF00593"/>
    </source>
</evidence>
<keyword evidence="4 8" id="KW-0812">Transmembrane</keyword>
<feature type="chain" id="PRO_5012588851" evidence="10">
    <location>
        <begin position="25"/>
        <end position="1040"/>
    </location>
</feature>
<keyword evidence="5 9" id="KW-0798">TonB box</keyword>
<dbReference type="AlphaFoldDB" id="A0A1K1RI77"/>
<evidence type="ECO:0000256" key="8">
    <source>
        <dbReference type="PROSITE-ProRule" id="PRU01360"/>
    </source>
</evidence>
<evidence type="ECO:0000256" key="2">
    <source>
        <dbReference type="ARBA" id="ARBA00022448"/>
    </source>
</evidence>
<dbReference type="Pfam" id="PF00593">
    <property type="entry name" value="TonB_dep_Rec_b-barrel"/>
    <property type="match status" value="1"/>
</dbReference>
<proteinExistence type="inferred from homology"/>
<evidence type="ECO:0000313" key="13">
    <source>
        <dbReference type="EMBL" id="SFW71499.1"/>
    </source>
</evidence>
<name>A0A1K1RI77_9FLAO</name>
<dbReference type="NCBIfam" id="TIGR04056">
    <property type="entry name" value="OMP_RagA_SusC"/>
    <property type="match status" value="1"/>
</dbReference>
<accession>A0A1K1RI77</accession>
<keyword evidence="10" id="KW-0732">Signal</keyword>
<dbReference type="InterPro" id="IPR023997">
    <property type="entry name" value="TonB-dep_OMP_SusC/RagA_CS"/>
</dbReference>
<sequence>MKKKLLPRSVLLLLGLFFCNLSVAQEERDISGNVKDATGMPLPAANIVVKGTQNGADTDFDGNYSLRVKTGDILVFTYIGMQSQEVPVKDNQDTYDIVMKEENAKLDEVVVIGYGTQKRADVTGAISVMKANNLDERPLLKVDQALTGQLAGVRVVQTSGIPSKGLSVQVRGTGSISANTQPLYVIDGFPLDPSAQNSAGGYSTGNPLDNISPNDIESIQVLKDAAAAAIYGSRAANGVVIIQTKSGQMGAPTISFNTYVGTVEASKKLDVLNASEWIDRATGMIDYNWINSGPGRTASQTAAERQAILGGFDASMIRDERWYQPGYGGLDYVDWQDALFKTGFVQNYQLSARGATENVKYYISGEYLDQDGYAVGVNYKRFSARANVEVKVSDKISMGVNLNPTYSEANDPGLEGKDNQLHKAATSVPLSADGLDYNIGDNTRYEWGGSSPSPLRVLQNSIGRTKTMRTLSTLYGTMEIVKNLNFKSTLNFDNTDEDHKSFTPSFVTNNNQASGTFTSFRKQNFVNENTLNYDATLGTKHRLNALVGLSYNWLNLEQQRIRSADGFASDEITTINGANNINVNDTYTLESKRVLISYFGRVQYSFDDKYLLTASIRRDGSSNFGQDTKWGIFPSASAGWDISKENFLKSASFLDQLKLRASWGISGNNGILDDYGSISMLGFANYSYNGALVTGLVPANAANPNLGWEESESFDYGIDFSVFNNRIRGSFDYYIKTNTDLLLNIPVPTASGFSTALTNIGEVENRGWELELYTQNLNGDFNWSTSINLSYNTNEVKKLGPDNAPILGGDFDIEHNILQVGQPMYSYYVVQQDGILTQADIENGAALFGNQTAGDPRYVDANGDGVIDQNDRVLSGHPNPDYIWGITNTFRYKGFDLSVLLQGQWGGHLYSTFGRAIDRTGMGYNQNVLGKYRDRWRSAEDPGNGVVGKSNSNFGGIKNTDWLYSSDYWRVRNITLGYNFGEALKDTFFKSIRVYIALENFFGGDKYAGGWNPEARNTSGDDYGGAPLSKSFITGINVTF</sequence>
<keyword evidence="6 8" id="KW-0472">Membrane</keyword>
<dbReference type="InterPro" id="IPR023996">
    <property type="entry name" value="TonB-dep_OMP_SusC/RagA"/>
</dbReference>
<dbReference type="Pfam" id="PF13715">
    <property type="entry name" value="CarbopepD_reg_2"/>
    <property type="match status" value="1"/>
</dbReference>
<keyword evidence="14" id="KW-1185">Reference proteome</keyword>
<dbReference type="OrthoDB" id="9768177at2"/>
<dbReference type="STRING" id="1150368.SAMN02927921_03576"/>
<evidence type="ECO:0000313" key="14">
    <source>
        <dbReference type="Proteomes" id="UP000182248"/>
    </source>
</evidence>
<dbReference type="InterPro" id="IPR012910">
    <property type="entry name" value="Plug_dom"/>
</dbReference>
<keyword evidence="2 8" id="KW-0813">Transport</keyword>
<dbReference type="Proteomes" id="UP000182248">
    <property type="component" value="Unassembled WGS sequence"/>
</dbReference>
<dbReference type="InterPro" id="IPR036942">
    <property type="entry name" value="Beta-barrel_TonB_sf"/>
</dbReference>
<evidence type="ECO:0000259" key="12">
    <source>
        <dbReference type="Pfam" id="PF07715"/>
    </source>
</evidence>
<comment type="subcellular location">
    <subcellularLocation>
        <location evidence="1 8">Cell outer membrane</location>
        <topology evidence="1 8">Multi-pass membrane protein</topology>
    </subcellularLocation>
</comment>
<evidence type="ECO:0000256" key="7">
    <source>
        <dbReference type="ARBA" id="ARBA00023237"/>
    </source>
</evidence>
<evidence type="ECO:0000256" key="6">
    <source>
        <dbReference type="ARBA" id="ARBA00023136"/>
    </source>
</evidence>
<dbReference type="PROSITE" id="PS52016">
    <property type="entry name" value="TONB_DEPENDENT_REC_3"/>
    <property type="match status" value="1"/>
</dbReference>
<dbReference type="InterPro" id="IPR037066">
    <property type="entry name" value="Plug_dom_sf"/>
</dbReference>
<evidence type="ECO:0000256" key="10">
    <source>
        <dbReference type="SAM" id="SignalP"/>
    </source>
</evidence>
<protein>
    <submittedName>
        <fullName evidence="13">TonB-linked outer membrane protein, SusC/RagA family</fullName>
    </submittedName>
</protein>
<dbReference type="InterPro" id="IPR000531">
    <property type="entry name" value="Beta-barrel_TonB"/>
</dbReference>
<gene>
    <name evidence="13" type="ORF">SAMN02927921_03576</name>
</gene>
<dbReference type="Gene3D" id="2.60.40.1120">
    <property type="entry name" value="Carboxypeptidase-like, regulatory domain"/>
    <property type="match status" value="1"/>
</dbReference>
<dbReference type="SUPFAM" id="SSF56935">
    <property type="entry name" value="Porins"/>
    <property type="match status" value="1"/>
</dbReference>
<organism evidence="13 14">
    <name type="scientific">Sinomicrobium oceani</name>
    <dbReference type="NCBI Taxonomy" id="1150368"/>
    <lineage>
        <taxon>Bacteria</taxon>
        <taxon>Pseudomonadati</taxon>
        <taxon>Bacteroidota</taxon>
        <taxon>Flavobacteriia</taxon>
        <taxon>Flavobacteriales</taxon>
        <taxon>Flavobacteriaceae</taxon>
        <taxon>Sinomicrobium</taxon>
    </lineage>
</organism>
<feature type="signal peptide" evidence="10">
    <location>
        <begin position="1"/>
        <end position="24"/>
    </location>
</feature>
<keyword evidence="7 8" id="KW-0998">Cell outer membrane</keyword>
<reference evidence="13 14" key="1">
    <citation type="submission" date="2016-11" db="EMBL/GenBank/DDBJ databases">
        <authorList>
            <person name="Jaros S."/>
            <person name="Januszkiewicz K."/>
            <person name="Wedrychowicz H."/>
        </authorList>
    </citation>
    <scope>NUCLEOTIDE SEQUENCE [LARGE SCALE GENOMIC DNA]</scope>
    <source>
        <strain evidence="13 14">CGMCC 1.12145</strain>
    </source>
</reference>
<dbReference type="Gene3D" id="2.170.130.10">
    <property type="entry name" value="TonB-dependent receptor, plug domain"/>
    <property type="match status" value="1"/>
</dbReference>
<evidence type="ECO:0000256" key="5">
    <source>
        <dbReference type="ARBA" id="ARBA00023077"/>
    </source>
</evidence>
<keyword evidence="3 8" id="KW-1134">Transmembrane beta strand</keyword>